<feature type="transmembrane region" description="Helical" evidence="5">
    <location>
        <begin position="493"/>
        <end position="519"/>
    </location>
</feature>
<dbReference type="InterPro" id="IPR036259">
    <property type="entry name" value="MFS_trans_sf"/>
</dbReference>
<feature type="domain" description="Major facilitator superfamily (MFS) profile" evidence="6">
    <location>
        <begin position="59"/>
        <end position="525"/>
    </location>
</feature>
<feature type="transmembrane region" description="Helical" evidence="5">
    <location>
        <begin position="63"/>
        <end position="81"/>
    </location>
</feature>
<sequence length="536" mass="59372">MDTKKYDAHAVEVEKLEEPSLKLDGDVQLIHNAHTQRLPAVSHDPNDPLAYPRWRRWTIMSTLIWFSIFSLLSISGLGTITETLVKVYAGQATSADVQSLTTYPTMLMAVGSFVLLPLAFVIGRRPVFLIAVVICFITFITAGTSTNYNAHFISRIFTGLATGTTETLLPLIISDMTFLDQRSSYFGIYWALQNTINAAVLLVLPYIVQGTTWRWYYWFFVIIMGVGLLFAIFFLPETRFPRSPMAISGKTVYTDDFGHTHILSNDEAIERFGAVPSADEHRPMPKRTFWQEMAPYRGLTPNAWKIWLQAYIEIAKSLTSPAVVWVLLLSSICIGTSIGIVISYSIILEEQFNWSATSVGLFNAGIIPASLIGMVYSGWFGDKVNLWMAKRNNGVHRPEHHLVLLTVPVIACLVGLIAIAIPANEPYKYSVWGMIVGWAIFEFGFVGIVITTTSFAAEVVPKSPGAAMVIVIGGKNLVSFGASQGIIPMVARFGYLTSLMILFAIFAFIALLGIPVYFLNGKWRKMTAQSATGTTV</sequence>
<feature type="transmembrane region" description="Helical" evidence="5">
    <location>
        <begin position="429"/>
        <end position="453"/>
    </location>
</feature>
<dbReference type="OrthoDB" id="268400at2759"/>
<dbReference type="EMBL" id="RIBY02000446">
    <property type="protein sequence ID" value="KAH9842202.1"/>
    <property type="molecule type" value="Genomic_DNA"/>
</dbReference>
<comment type="caution">
    <text evidence="7">The sequence shown here is derived from an EMBL/GenBank/DDBJ whole genome shotgun (WGS) entry which is preliminary data.</text>
</comment>
<comment type="subcellular location">
    <subcellularLocation>
        <location evidence="1">Membrane</location>
        <topology evidence="1">Multi-pass membrane protein</topology>
    </subcellularLocation>
</comment>
<evidence type="ECO:0000256" key="5">
    <source>
        <dbReference type="SAM" id="Phobius"/>
    </source>
</evidence>
<feature type="transmembrane region" description="Helical" evidence="5">
    <location>
        <begin position="101"/>
        <end position="120"/>
    </location>
</feature>
<reference evidence="7 8" key="2">
    <citation type="journal article" date="2021" name="Curr. Genet.">
        <title>Genetic response to nitrogen starvation in the aggressive Eucalyptus foliar pathogen Teratosphaeria destructans.</title>
        <authorList>
            <person name="Havenga M."/>
            <person name="Wingfield B.D."/>
            <person name="Wingfield M.J."/>
            <person name="Dreyer L.L."/>
            <person name="Roets F."/>
            <person name="Aylward J."/>
        </authorList>
    </citation>
    <scope>NUCLEOTIDE SEQUENCE [LARGE SCALE GENOMIC DNA]</scope>
    <source>
        <strain evidence="7">CMW44962</strain>
    </source>
</reference>
<evidence type="ECO:0000259" key="6">
    <source>
        <dbReference type="PROSITE" id="PS50850"/>
    </source>
</evidence>
<dbReference type="PANTHER" id="PTHR23502:SF160">
    <property type="entry name" value="MAJOR FACILITATOR SUPERFAMILY (MFS) PROFILE DOMAIN-CONTAINING PROTEIN-RELATED"/>
    <property type="match status" value="1"/>
</dbReference>
<protein>
    <submittedName>
        <fullName evidence="7">MFS general substrate transporter</fullName>
    </submittedName>
</protein>
<feature type="transmembrane region" description="Helical" evidence="5">
    <location>
        <begin position="185"/>
        <end position="209"/>
    </location>
</feature>
<feature type="transmembrane region" description="Helical" evidence="5">
    <location>
        <begin position="215"/>
        <end position="235"/>
    </location>
</feature>
<dbReference type="PROSITE" id="PS50850">
    <property type="entry name" value="MFS"/>
    <property type="match status" value="1"/>
</dbReference>
<dbReference type="InterPro" id="IPR020846">
    <property type="entry name" value="MFS_dom"/>
</dbReference>
<proteinExistence type="predicted"/>
<reference evidence="7 8" key="1">
    <citation type="journal article" date="2018" name="IMA Fungus">
        <title>IMA Genome-F 10: Nine draft genome sequences of Claviceps purpurea s.lat., including C. arundinis, C. humidiphila, and C. cf. spartinae, pseudomolecules for the pitch canker pathogen Fusarium circinatum, draft genome of Davidsoniella eucalypti, Grosmannia galeiformis, Quambalaria eucalypti, and Teratosphaeria destructans.</title>
        <authorList>
            <person name="Wingfield B.D."/>
            <person name="Liu M."/>
            <person name="Nguyen H.D."/>
            <person name="Lane F.A."/>
            <person name="Morgan S.W."/>
            <person name="De Vos L."/>
            <person name="Wilken P.M."/>
            <person name="Duong T.A."/>
            <person name="Aylward J."/>
            <person name="Coetzee M.P."/>
            <person name="Dadej K."/>
            <person name="De Beer Z.W."/>
            <person name="Findlay W."/>
            <person name="Havenga M."/>
            <person name="Kolarik M."/>
            <person name="Menzies J.G."/>
            <person name="Naidoo K."/>
            <person name="Pochopski O."/>
            <person name="Shoukouhi P."/>
            <person name="Santana Q.C."/>
            <person name="Seifert K.A."/>
            <person name="Soal N."/>
            <person name="Steenkamp E.T."/>
            <person name="Tatham C.T."/>
            <person name="van der Nest M.A."/>
            <person name="Wingfield M.J."/>
        </authorList>
    </citation>
    <scope>NUCLEOTIDE SEQUENCE [LARGE SCALE GENOMIC DNA]</scope>
    <source>
        <strain evidence="7">CMW44962</strain>
    </source>
</reference>
<dbReference type="AlphaFoldDB" id="A0A9W7SYU2"/>
<feature type="transmembrane region" description="Helical" evidence="5">
    <location>
        <begin position="465"/>
        <end position="487"/>
    </location>
</feature>
<dbReference type="InterPro" id="IPR011701">
    <property type="entry name" value="MFS"/>
</dbReference>
<evidence type="ECO:0000256" key="1">
    <source>
        <dbReference type="ARBA" id="ARBA00004141"/>
    </source>
</evidence>
<gene>
    <name evidence="7" type="ORF">Tdes44962_MAKER01580</name>
</gene>
<dbReference type="SUPFAM" id="SSF103473">
    <property type="entry name" value="MFS general substrate transporter"/>
    <property type="match status" value="1"/>
</dbReference>
<organism evidence="7 8">
    <name type="scientific">Teratosphaeria destructans</name>
    <dbReference type="NCBI Taxonomy" id="418781"/>
    <lineage>
        <taxon>Eukaryota</taxon>
        <taxon>Fungi</taxon>
        <taxon>Dikarya</taxon>
        <taxon>Ascomycota</taxon>
        <taxon>Pezizomycotina</taxon>
        <taxon>Dothideomycetes</taxon>
        <taxon>Dothideomycetidae</taxon>
        <taxon>Mycosphaerellales</taxon>
        <taxon>Teratosphaeriaceae</taxon>
        <taxon>Teratosphaeria</taxon>
    </lineage>
</organism>
<evidence type="ECO:0000313" key="8">
    <source>
        <dbReference type="Proteomes" id="UP001138500"/>
    </source>
</evidence>
<keyword evidence="8" id="KW-1185">Reference proteome</keyword>
<keyword evidence="3 5" id="KW-1133">Transmembrane helix</keyword>
<evidence type="ECO:0000256" key="4">
    <source>
        <dbReference type="ARBA" id="ARBA00023136"/>
    </source>
</evidence>
<dbReference type="Pfam" id="PF07690">
    <property type="entry name" value="MFS_1"/>
    <property type="match status" value="1"/>
</dbReference>
<dbReference type="Proteomes" id="UP001138500">
    <property type="component" value="Unassembled WGS sequence"/>
</dbReference>
<evidence type="ECO:0000256" key="3">
    <source>
        <dbReference type="ARBA" id="ARBA00022989"/>
    </source>
</evidence>
<dbReference type="GO" id="GO:0005886">
    <property type="term" value="C:plasma membrane"/>
    <property type="evidence" value="ECO:0007669"/>
    <property type="project" value="TreeGrafter"/>
</dbReference>
<name>A0A9W7SYU2_9PEZI</name>
<keyword evidence="4 5" id="KW-0472">Membrane</keyword>
<feature type="transmembrane region" description="Helical" evidence="5">
    <location>
        <begin position="152"/>
        <end position="173"/>
    </location>
</feature>
<feature type="transmembrane region" description="Helical" evidence="5">
    <location>
        <begin position="359"/>
        <end position="381"/>
    </location>
</feature>
<feature type="transmembrane region" description="Helical" evidence="5">
    <location>
        <begin position="127"/>
        <end position="146"/>
    </location>
</feature>
<evidence type="ECO:0000256" key="2">
    <source>
        <dbReference type="ARBA" id="ARBA00022692"/>
    </source>
</evidence>
<evidence type="ECO:0000313" key="7">
    <source>
        <dbReference type="EMBL" id="KAH9842202.1"/>
    </source>
</evidence>
<accession>A0A9W7SYU2</accession>
<dbReference type="Gene3D" id="1.20.1250.20">
    <property type="entry name" value="MFS general substrate transporter like domains"/>
    <property type="match status" value="1"/>
</dbReference>
<keyword evidence="2 5" id="KW-0812">Transmembrane</keyword>
<dbReference type="GO" id="GO:0022857">
    <property type="term" value="F:transmembrane transporter activity"/>
    <property type="evidence" value="ECO:0007669"/>
    <property type="project" value="InterPro"/>
</dbReference>
<feature type="transmembrane region" description="Helical" evidence="5">
    <location>
        <begin position="322"/>
        <end position="347"/>
    </location>
</feature>
<dbReference type="PANTHER" id="PTHR23502">
    <property type="entry name" value="MAJOR FACILITATOR SUPERFAMILY"/>
    <property type="match status" value="1"/>
</dbReference>
<feature type="transmembrane region" description="Helical" evidence="5">
    <location>
        <begin position="402"/>
        <end position="423"/>
    </location>
</feature>